<evidence type="ECO:0000259" key="9">
    <source>
        <dbReference type="PROSITE" id="PS51295"/>
    </source>
</evidence>
<keyword evidence="4" id="KW-0809">Transit peptide</keyword>
<dbReference type="SMART" id="SM01103">
    <property type="entry name" value="CRS1_YhbY"/>
    <property type="match status" value="2"/>
</dbReference>
<evidence type="ECO:0000256" key="2">
    <source>
        <dbReference type="ARBA" id="ARBA00022737"/>
    </source>
</evidence>
<feature type="domain" description="CRM" evidence="9">
    <location>
        <begin position="269"/>
        <end position="365"/>
    </location>
</feature>
<dbReference type="Proteomes" id="UP000639772">
    <property type="component" value="Unassembled WGS sequence"/>
</dbReference>
<sequence length="417" mass="47508">MVLKPIGQKSFSFWSRRLFSSILRDRYGFVAPSTLVPETGNSTSTEVNGIVKKKKKKEPYRPPSSLDMSGKKIMHSELPFDFRFSYTESNPKTKPIGLREPKYSPFGPGRLDRSWTGVCAPAVDPVLRSVELDNFNEAEKGMEDWRRKRMKILGEPLTPAERRFLVDKCQKHRTKRDGLTHNMLNDIHNNWRHAEAVRIKCLGVPTVDMKNVCDQLEEKTGGLIIHRHGGQLILYRGRHYNSKKRPVIPLMLWKPHEPVYPRLIKTVIDGLTVDETKEMRKRGLAVPALTRLAKNGYYASLVPMVRDAFLVNELARIDCKGLPISDYKKIGVKLRDLVPCILVTFEKEQIVLWRGKDYDGNVGVSSEEKNLNNNSNPGFGLPNESLDNESVMTDVEATDSNECSATPKEHMDSRCFI</sequence>
<keyword evidence="5" id="KW-0508">mRNA splicing</keyword>
<dbReference type="PROSITE" id="PS51295">
    <property type="entry name" value="CRM"/>
    <property type="match status" value="2"/>
</dbReference>
<dbReference type="FunFam" id="3.30.110.60:FF:000002">
    <property type="entry name" value="CRS2-associated factor 1, chloroplastic"/>
    <property type="match status" value="2"/>
</dbReference>
<dbReference type="InterPro" id="IPR001890">
    <property type="entry name" value="RNA-binding_CRM"/>
</dbReference>
<dbReference type="PANTHER" id="PTHR46247">
    <property type="entry name" value="CRS2-ASSOCIATED FACTOR 1, CHLOROPLASTIC"/>
    <property type="match status" value="1"/>
</dbReference>
<dbReference type="EMBL" id="JADCNM010000002">
    <property type="protein sequence ID" value="KAG0494715.1"/>
    <property type="molecule type" value="Genomic_DNA"/>
</dbReference>
<evidence type="ECO:0000256" key="4">
    <source>
        <dbReference type="ARBA" id="ARBA00022946"/>
    </source>
</evidence>
<comment type="caution">
    <text evidence="10">The sequence shown here is derived from an EMBL/GenBank/DDBJ whole genome shotgun (WGS) entry which is preliminary data.</text>
</comment>
<keyword evidence="1" id="KW-0507">mRNA processing</keyword>
<evidence type="ECO:0000256" key="1">
    <source>
        <dbReference type="ARBA" id="ARBA00022664"/>
    </source>
</evidence>
<keyword evidence="2" id="KW-0677">Repeat</keyword>
<accession>A0A835RUJ9</accession>
<keyword evidence="3 7" id="KW-0694">RNA-binding</keyword>
<gene>
    <name evidence="10" type="ORF">HPP92_005709</name>
</gene>
<evidence type="ECO:0000256" key="3">
    <source>
        <dbReference type="ARBA" id="ARBA00022884"/>
    </source>
</evidence>
<dbReference type="GO" id="GO:0000373">
    <property type="term" value="P:Group II intron splicing"/>
    <property type="evidence" value="ECO:0007669"/>
    <property type="project" value="InterPro"/>
</dbReference>
<name>A0A835RUJ9_VANPL</name>
<dbReference type="GO" id="GO:1990904">
    <property type="term" value="C:ribonucleoprotein complex"/>
    <property type="evidence" value="ECO:0007669"/>
    <property type="project" value="UniProtKB-KW"/>
</dbReference>
<dbReference type="SUPFAM" id="SSF75471">
    <property type="entry name" value="YhbY-like"/>
    <property type="match status" value="2"/>
</dbReference>
<dbReference type="InterPro" id="IPR035920">
    <property type="entry name" value="YhbY-like_sf"/>
</dbReference>
<evidence type="ECO:0000256" key="5">
    <source>
        <dbReference type="ARBA" id="ARBA00023187"/>
    </source>
</evidence>
<evidence type="ECO:0000313" key="11">
    <source>
        <dbReference type="Proteomes" id="UP000639772"/>
    </source>
</evidence>
<organism evidence="10 11">
    <name type="scientific">Vanilla planifolia</name>
    <name type="common">Vanilla</name>
    <dbReference type="NCBI Taxonomy" id="51239"/>
    <lineage>
        <taxon>Eukaryota</taxon>
        <taxon>Viridiplantae</taxon>
        <taxon>Streptophyta</taxon>
        <taxon>Embryophyta</taxon>
        <taxon>Tracheophyta</taxon>
        <taxon>Spermatophyta</taxon>
        <taxon>Magnoliopsida</taxon>
        <taxon>Liliopsida</taxon>
        <taxon>Asparagales</taxon>
        <taxon>Orchidaceae</taxon>
        <taxon>Vanilloideae</taxon>
        <taxon>Vanilleae</taxon>
        <taxon>Vanilla</taxon>
    </lineage>
</organism>
<keyword evidence="6" id="KW-0687">Ribonucleoprotein</keyword>
<proteinExistence type="predicted"/>
<dbReference type="InterPro" id="IPR044599">
    <property type="entry name" value="CAF1P_plant"/>
</dbReference>
<feature type="domain" description="CRM" evidence="9">
    <location>
        <begin position="151"/>
        <end position="247"/>
    </location>
</feature>
<protein>
    <recommendedName>
        <fullName evidence="9">CRM domain-containing protein</fullName>
    </recommendedName>
</protein>
<evidence type="ECO:0000256" key="6">
    <source>
        <dbReference type="ARBA" id="ARBA00023274"/>
    </source>
</evidence>
<dbReference type="AlphaFoldDB" id="A0A835RUJ9"/>
<dbReference type="Gene3D" id="3.30.110.60">
    <property type="entry name" value="YhbY-like"/>
    <property type="match status" value="2"/>
</dbReference>
<dbReference type="OrthoDB" id="1911210at2759"/>
<dbReference type="Pfam" id="PF01985">
    <property type="entry name" value="CRS1_YhbY"/>
    <property type="match status" value="2"/>
</dbReference>
<dbReference type="GO" id="GO:0006397">
    <property type="term" value="P:mRNA processing"/>
    <property type="evidence" value="ECO:0007669"/>
    <property type="project" value="UniProtKB-KW"/>
</dbReference>
<evidence type="ECO:0000256" key="8">
    <source>
        <dbReference type="SAM" id="MobiDB-lite"/>
    </source>
</evidence>
<dbReference type="PANTHER" id="PTHR46247:SF2">
    <property type="entry name" value="CRS2-ASSOCIATED FACTOR 1, MITOCHONDRIAL"/>
    <property type="match status" value="1"/>
</dbReference>
<evidence type="ECO:0000313" key="10">
    <source>
        <dbReference type="EMBL" id="KAG0494715.1"/>
    </source>
</evidence>
<reference evidence="10 11" key="1">
    <citation type="journal article" date="2020" name="Nat. Food">
        <title>A phased Vanilla planifolia genome enables genetic improvement of flavour and production.</title>
        <authorList>
            <person name="Hasing T."/>
            <person name="Tang H."/>
            <person name="Brym M."/>
            <person name="Khazi F."/>
            <person name="Huang T."/>
            <person name="Chambers A.H."/>
        </authorList>
    </citation>
    <scope>NUCLEOTIDE SEQUENCE [LARGE SCALE GENOMIC DNA]</scope>
    <source>
        <tissue evidence="10">Leaf</tissue>
    </source>
</reference>
<feature type="region of interest" description="Disordered" evidence="8">
    <location>
        <begin position="41"/>
        <end position="68"/>
    </location>
</feature>
<evidence type="ECO:0000256" key="7">
    <source>
        <dbReference type="PROSITE-ProRule" id="PRU00626"/>
    </source>
</evidence>
<dbReference type="GO" id="GO:0003723">
    <property type="term" value="F:RNA binding"/>
    <property type="evidence" value="ECO:0007669"/>
    <property type="project" value="UniProtKB-UniRule"/>
</dbReference>